<dbReference type="EnsemblPlants" id="QL01p048954:mrna">
    <property type="protein sequence ID" value="QL01p048954:mrna"/>
    <property type="gene ID" value="QL01p048954"/>
</dbReference>
<evidence type="ECO:0000256" key="1">
    <source>
        <dbReference type="SAM" id="MobiDB-lite"/>
    </source>
</evidence>
<keyword evidence="3" id="KW-1185">Reference proteome</keyword>
<dbReference type="EMBL" id="LRBV02000001">
    <property type="status" value="NOT_ANNOTATED_CDS"/>
    <property type="molecule type" value="Genomic_DNA"/>
</dbReference>
<accession>A0A7N2KQQ4</accession>
<organism evidence="2 3">
    <name type="scientific">Quercus lobata</name>
    <name type="common">Valley oak</name>
    <dbReference type="NCBI Taxonomy" id="97700"/>
    <lineage>
        <taxon>Eukaryota</taxon>
        <taxon>Viridiplantae</taxon>
        <taxon>Streptophyta</taxon>
        <taxon>Embryophyta</taxon>
        <taxon>Tracheophyta</taxon>
        <taxon>Spermatophyta</taxon>
        <taxon>Magnoliopsida</taxon>
        <taxon>eudicotyledons</taxon>
        <taxon>Gunneridae</taxon>
        <taxon>Pentapetalae</taxon>
        <taxon>rosids</taxon>
        <taxon>fabids</taxon>
        <taxon>Fagales</taxon>
        <taxon>Fagaceae</taxon>
        <taxon>Quercus</taxon>
    </lineage>
</organism>
<dbReference type="InParanoid" id="A0A7N2KQQ4"/>
<name>A0A7N2KQQ4_QUELO</name>
<feature type="region of interest" description="Disordered" evidence="1">
    <location>
        <begin position="1"/>
        <end position="23"/>
    </location>
</feature>
<evidence type="ECO:0000313" key="2">
    <source>
        <dbReference type="EnsemblPlants" id="QL01p048954:mrna"/>
    </source>
</evidence>
<reference evidence="2 3" key="1">
    <citation type="journal article" date="2016" name="G3 (Bethesda)">
        <title>First Draft Assembly and Annotation of the Genome of a California Endemic Oak Quercus lobata Nee (Fagaceae).</title>
        <authorList>
            <person name="Sork V.L."/>
            <person name="Fitz-Gibbon S.T."/>
            <person name="Puiu D."/>
            <person name="Crepeau M."/>
            <person name="Gugger P.F."/>
            <person name="Sherman R."/>
            <person name="Stevens K."/>
            <person name="Langley C.H."/>
            <person name="Pellegrini M."/>
            <person name="Salzberg S.L."/>
        </authorList>
    </citation>
    <scope>NUCLEOTIDE SEQUENCE [LARGE SCALE GENOMIC DNA]</scope>
    <source>
        <strain evidence="2 3">cv. SW786</strain>
    </source>
</reference>
<evidence type="ECO:0000313" key="3">
    <source>
        <dbReference type="Proteomes" id="UP000594261"/>
    </source>
</evidence>
<reference evidence="2" key="2">
    <citation type="submission" date="2021-01" db="UniProtKB">
        <authorList>
            <consortium name="EnsemblPlants"/>
        </authorList>
    </citation>
    <scope>IDENTIFICATION</scope>
</reference>
<protein>
    <submittedName>
        <fullName evidence="2">Uncharacterized protein</fullName>
    </submittedName>
</protein>
<dbReference type="Gramene" id="QL01p048954:mrna">
    <property type="protein sequence ID" value="QL01p048954:mrna"/>
    <property type="gene ID" value="QL01p048954"/>
</dbReference>
<dbReference type="AlphaFoldDB" id="A0A7N2KQQ4"/>
<dbReference type="Proteomes" id="UP000594261">
    <property type="component" value="Chromosome 1"/>
</dbReference>
<sequence>MAMLRQGLPQTSRPPLPLGKGPQNVTCMSRIKITYNPMASSHSHAKDHRVDVRRQSYIEYEVFRKRWKKAVEEDKCWTDPYPQPVVESIYF</sequence>
<proteinExistence type="predicted"/>